<keyword evidence="3" id="KW-1185">Reference proteome</keyword>
<accession>A0AAD6T6D8</accession>
<feature type="compositionally biased region" description="Polar residues" evidence="1">
    <location>
        <begin position="216"/>
        <end position="228"/>
    </location>
</feature>
<feature type="region of interest" description="Disordered" evidence="1">
    <location>
        <begin position="187"/>
        <end position="206"/>
    </location>
</feature>
<sequence length="781" mass="83218">MTPTPPSPSFPGPVPGAWPSSQHRRSTTCPTPRPVVDPLHLEHVLDFQSRLVSQMAKPETPPSASFAASVSAGSAIAVADSLDSELTRFRTDTSTSIATDTSVSTTFTSRSSPERLVTAKLPLTFKTKYPPVENRHPTRIPRPTNAVRSTSDQTPARNRTHRQNVFSSDSPSPPHAQRASLLTVDISPSSSFSMGGPTGHSPVSPMIFASPTSSSFPRLITQSSPHNRSSSYEYTSSPSWETSYGSEYNDRDMLNPSPSPSPSPMSGRPNLVARPLSSANRTPSIEISAALPMLTSLSLPASPDTSMSLDMDPIVSRSPRLSPIDGDASPWTLSLSPASPVLSIVPDLSLSSPAAGNTVDGHVVSFPSPSSSSSPFVSPLPSPLLDSITEAYVGDTSGAEYAAAIMSSAWASEGPSLTQAIPPALRSTEENETPSPVFSNADVEQSALASEEEELPGPLAYQENVPLGRQQAKVGGVIGKMKKFSDKFKKLLRGKAKISRDNGGVNIDVDVRRAGSSPLPNALPDVIDIQGHTSVAQAYNSLLSYNDTDRLPLPLPPPPGLVLRKSKTRPILSSQTYNSTLTRRTNDNTTRQITPAIRIRPPSSSSNIAISNNNNNAAPKTPSPDLTVHARPKTLAEIKSKRRLSLSALSNFTRSPSPAPPVNIVTSNRHRARPASALAFYPRPPTPSSVRGIAQVDRTATPRRSLQVPRSVSSREISTAAFRGTVRSNSTQAHASMAPLPLPQPMADTIKKKNRRFSLSALSSFAVGEGSWQRSGGLRDV</sequence>
<proteinExistence type="predicted"/>
<evidence type="ECO:0000256" key="1">
    <source>
        <dbReference type="SAM" id="MobiDB-lite"/>
    </source>
</evidence>
<dbReference type="AlphaFoldDB" id="A0AAD6T6D8"/>
<protein>
    <submittedName>
        <fullName evidence="2">Uncharacterized protein</fullName>
    </submittedName>
</protein>
<feature type="compositionally biased region" description="Pro residues" evidence="1">
    <location>
        <begin position="1"/>
        <end position="16"/>
    </location>
</feature>
<organism evidence="2 3">
    <name type="scientific">Mycena alexandri</name>
    <dbReference type="NCBI Taxonomy" id="1745969"/>
    <lineage>
        <taxon>Eukaryota</taxon>
        <taxon>Fungi</taxon>
        <taxon>Dikarya</taxon>
        <taxon>Basidiomycota</taxon>
        <taxon>Agaricomycotina</taxon>
        <taxon>Agaricomycetes</taxon>
        <taxon>Agaricomycetidae</taxon>
        <taxon>Agaricales</taxon>
        <taxon>Marasmiineae</taxon>
        <taxon>Mycenaceae</taxon>
        <taxon>Mycena</taxon>
    </lineage>
</organism>
<feature type="region of interest" description="Disordered" evidence="1">
    <location>
        <begin position="216"/>
        <end position="279"/>
    </location>
</feature>
<feature type="compositionally biased region" description="Low complexity" evidence="1">
    <location>
        <begin position="587"/>
        <end position="624"/>
    </location>
</feature>
<name>A0AAD6T6D8_9AGAR</name>
<feature type="region of interest" description="Disordered" evidence="1">
    <location>
        <begin position="93"/>
        <end position="113"/>
    </location>
</feature>
<dbReference type="EMBL" id="JARJCM010000033">
    <property type="protein sequence ID" value="KAJ7038142.1"/>
    <property type="molecule type" value="Genomic_DNA"/>
</dbReference>
<dbReference type="Proteomes" id="UP001218188">
    <property type="component" value="Unassembled WGS sequence"/>
</dbReference>
<feature type="region of interest" description="Disordered" evidence="1">
    <location>
        <begin position="587"/>
        <end position="629"/>
    </location>
</feature>
<feature type="compositionally biased region" description="Low complexity" evidence="1">
    <location>
        <begin position="93"/>
        <end position="111"/>
    </location>
</feature>
<comment type="caution">
    <text evidence="2">The sequence shown here is derived from an EMBL/GenBank/DDBJ whole genome shotgun (WGS) entry which is preliminary data.</text>
</comment>
<feature type="region of interest" description="Disordered" evidence="1">
    <location>
        <begin position="1"/>
        <end position="35"/>
    </location>
</feature>
<feature type="compositionally biased region" description="Low complexity" evidence="1">
    <location>
        <begin position="229"/>
        <end position="244"/>
    </location>
</feature>
<feature type="region of interest" description="Disordered" evidence="1">
    <location>
        <begin position="127"/>
        <end position="177"/>
    </location>
</feature>
<feature type="region of interest" description="Disordered" evidence="1">
    <location>
        <begin position="444"/>
        <end position="464"/>
    </location>
</feature>
<gene>
    <name evidence="2" type="ORF">C8F04DRAFT_1393052</name>
</gene>
<evidence type="ECO:0000313" key="2">
    <source>
        <dbReference type="EMBL" id="KAJ7038142.1"/>
    </source>
</evidence>
<evidence type="ECO:0000313" key="3">
    <source>
        <dbReference type="Proteomes" id="UP001218188"/>
    </source>
</evidence>
<feature type="compositionally biased region" description="Polar residues" evidence="1">
    <location>
        <begin position="146"/>
        <end position="170"/>
    </location>
</feature>
<reference evidence="2" key="1">
    <citation type="submission" date="2023-03" db="EMBL/GenBank/DDBJ databases">
        <title>Massive genome expansion in bonnet fungi (Mycena s.s.) driven by repeated elements and novel gene families across ecological guilds.</title>
        <authorList>
            <consortium name="Lawrence Berkeley National Laboratory"/>
            <person name="Harder C.B."/>
            <person name="Miyauchi S."/>
            <person name="Viragh M."/>
            <person name="Kuo A."/>
            <person name="Thoen E."/>
            <person name="Andreopoulos B."/>
            <person name="Lu D."/>
            <person name="Skrede I."/>
            <person name="Drula E."/>
            <person name="Henrissat B."/>
            <person name="Morin E."/>
            <person name="Kohler A."/>
            <person name="Barry K."/>
            <person name="LaButti K."/>
            <person name="Morin E."/>
            <person name="Salamov A."/>
            <person name="Lipzen A."/>
            <person name="Mereny Z."/>
            <person name="Hegedus B."/>
            <person name="Baldrian P."/>
            <person name="Stursova M."/>
            <person name="Weitz H."/>
            <person name="Taylor A."/>
            <person name="Grigoriev I.V."/>
            <person name="Nagy L.G."/>
            <person name="Martin F."/>
            <person name="Kauserud H."/>
        </authorList>
    </citation>
    <scope>NUCLEOTIDE SEQUENCE</scope>
    <source>
        <strain evidence="2">CBHHK200</strain>
    </source>
</reference>